<organism evidence="1">
    <name type="scientific">Glycine max</name>
    <name type="common">Soybean</name>
    <name type="synonym">Glycine hispida</name>
    <dbReference type="NCBI Taxonomy" id="3847"/>
    <lineage>
        <taxon>Eukaryota</taxon>
        <taxon>Viridiplantae</taxon>
        <taxon>Streptophyta</taxon>
        <taxon>Embryophyta</taxon>
        <taxon>Tracheophyta</taxon>
        <taxon>Spermatophyta</taxon>
        <taxon>Magnoliopsida</taxon>
        <taxon>eudicotyledons</taxon>
        <taxon>Gunneridae</taxon>
        <taxon>Pentapetalae</taxon>
        <taxon>rosids</taxon>
        <taxon>fabids</taxon>
        <taxon>Fabales</taxon>
        <taxon>Fabaceae</taxon>
        <taxon>Papilionoideae</taxon>
        <taxon>50 kb inversion clade</taxon>
        <taxon>NPAAA clade</taxon>
        <taxon>indigoferoid/millettioid clade</taxon>
        <taxon>Phaseoleae</taxon>
        <taxon>Glycine</taxon>
        <taxon>Glycine subgen. Soja</taxon>
    </lineage>
</organism>
<reference evidence="1" key="1">
    <citation type="submission" date="2009-08" db="EMBL/GenBank/DDBJ databases">
        <authorList>
            <person name="Cheung F."/>
            <person name="Xiao Y."/>
            <person name="Chan A."/>
            <person name="Moskal W."/>
            <person name="Town C.D."/>
        </authorList>
    </citation>
    <scope>NUCLEOTIDE SEQUENCE</scope>
</reference>
<name>C6TA18_SOYBN</name>
<proteinExistence type="evidence at transcript level"/>
<dbReference type="EMBL" id="BT094346">
    <property type="protein sequence ID" value="ACU18670.1"/>
    <property type="molecule type" value="mRNA"/>
</dbReference>
<evidence type="ECO:0000313" key="1">
    <source>
        <dbReference type="EMBL" id="ACU18670.1"/>
    </source>
</evidence>
<sequence length="74" mass="8136">MRTLSFKGLRSLMSSVSRIPTMSSSFTIRCFVPLKSTSVPAYFEYTTCAPVFTLISTLFFPTVFPSPTATTSPP</sequence>
<accession>C6TA18</accession>
<protein>
    <submittedName>
        <fullName evidence="1">Uncharacterized protein</fullName>
    </submittedName>
</protein>
<dbReference type="AlphaFoldDB" id="C6TA18"/>